<feature type="transmembrane region" description="Helical" evidence="5">
    <location>
        <begin position="488"/>
        <end position="510"/>
    </location>
</feature>
<dbReference type="PANTHER" id="PTHR42877:SF5">
    <property type="entry name" value="L-ORNITHINE N(5)-MONOOXYGENASE-RELATED"/>
    <property type="match status" value="1"/>
</dbReference>
<gene>
    <name evidence="6" type="ORF">B0H16DRAFT_1523544</name>
    <name evidence="7" type="ORF">B0H16DRAFT_1523582</name>
</gene>
<name>A0AAD7JK21_9AGAR</name>
<dbReference type="Pfam" id="PF00743">
    <property type="entry name" value="FMO-like"/>
    <property type="match status" value="1"/>
</dbReference>
<organism evidence="6 8">
    <name type="scientific">Mycena metata</name>
    <dbReference type="NCBI Taxonomy" id="1033252"/>
    <lineage>
        <taxon>Eukaryota</taxon>
        <taxon>Fungi</taxon>
        <taxon>Dikarya</taxon>
        <taxon>Basidiomycota</taxon>
        <taxon>Agaricomycotina</taxon>
        <taxon>Agaricomycetes</taxon>
        <taxon>Agaricomycetidae</taxon>
        <taxon>Agaricales</taxon>
        <taxon>Marasmiineae</taxon>
        <taxon>Mycenaceae</taxon>
        <taxon>Mycena</taxon>
    </lineage>
</organism>
<accession>A0AAD7JK21</accession>
<dbReference type="SUPFAM" id="SSF51905">
    <property type="entry name" value="FAD/NAD(P)-binding domain"/>
    <property type="match status" value="2"/>
</dbReference>
<evidence type="ECO:0000313" key="7">
    <source>
        <dbReference type="EMBL" id="KAJ7765597.1"/>
    </source>
</evidence>
<dbReference type="GO" id="GO:0004499">
    <property type="term" value="F:N,N-dimethylaniline monooxygenase activity"/>
    <property type="evidence" value="ECO:0007669"/>
    <property type="project" value="InterPro"/>
</dbReference>
<protein>
    <recommendedName>
        <fullName evidence="9">FAD/NAD(P)-binding domain-containing protein</fullName>
    </recommendedName>
</protein>
<dbReference type="GO" id="GO:0050661">
    <property type="term" value="F:NADP binding"/>
    <property type="evidence" value="ECO:0007669"/>
    <property type="project" value="InterPro"/>
</dbReference>
<evidence type="ECO:0000256" key="1">
    <source>
        <dbReference type="ARBA" id="ARBA00010139"/>
    </source>
</evidence>
<comment type="caution">
    <text evidence="6">The sequence shown here is derived from an EMBL/GenBank/DDBJ whole genome shotgun (WGS) entry which is preliminary data.</text>
</comment>
<dbReference type="InterPro" id="IPR036188">
    <property type="entry name" value="FAD/NAD-bd_sf"/>
</dbReference>
<dbReference type="PANTHER" id="PTHR42877">
    <property type="entry name" value="L-ORNITHINE N(5)-MONOOXYGENASE-RELATED"/>
    <property type="match status" value="1"/>
</dbReference>
<sequence length="513" mass="58032">MSPKVVIIGAGIGGVSFAIALKRQFGAGFDDFVIYEKAGDVGGTWRDNIYPGASSDISVHFYSLSTDLNPNWPSTHGSQAETQEYWRKLTTKYDIYPRTVFNRLVVSAEWSVKEQLYRIVTEDVQSGERFSTTAQILISAIGILEVPRLPNIPGLSSFKGQKFHSARWDTGVSLQGKRVAVIGNGASATQFVPVISQDPTVRITEFCRTPNWFLPPIRADYSPSWKWVFNNVPFAMKFYRFLLYLRSEILYMFVFAYKPSRTWWGGMARDYIMKTAPKDDLEHLIPKYSLGCKRVIFDTNFLAALHRPNLSLKWDGIQSISEDGIITAKADRYPLKVVGETGKSVQEYYDSQGGPKSYLGTTVPGFPNLFLIGGPNTATGHTSVILTEELQINYIVQFVKPILQGLVSTFNVTPRATDAYNELIHARLARSVFMECISWYRTGGEGKISSIFPGPMMLYAWWVRRPRWDDYQVKGTEQWELKLQHEKWAALFSPVHYLSLLLGLLVSLIIGQF</sequence>
<keyword evidence="5" id="KW-1133">Transmembrane helix</keyword>
<keyword evidence="4" id="KW-0560">Oxidoreductase</keyword>
<dbReference type="Proteomes" id="UP001215598">
    <property type="component" value="Unassembled WGS sequence"/>
</dbReference>
<keyword evidence="5" id="KW-0472">Membrane</keyword>
<proteinExistence type="inferred from homology"/>
<dbReference type="PRINTS" id="PR00368">
    <property type="entry name" value="FADPNR"/>
</dbReference>
<dbReference type="AlphaFoldDB" id="A0AAD7JK21"/>
<dbReference type="Gene3D" id="3.50.50.60">
    <property type="entry name" value="FAD/NAD(P)-binding domain"/>
    <property type="match status" value="2"/>
</dbReference>
<comment type="similarity">
    <text evidence="1">Belongs to the FAD-binding monooxygenase family.</text>
</comment>
<evidence type="ECO:0000256" key="2">
    <source>
        <dbReference type="ARBA" id="ARBA00022630"/>
    </source>
</evidence>
<evidence type="ECO:0000313" key="6">
    <source>
        <dbReference type="EMBL" id="KAJ7765588.1"/>
    </source>
</evidence>
<reference evidence="6" key="1">
    <citation type="submission" date="2023-03" db="EMBL/GenBank/DDBJ databases">
        <title>Massive genome expansion in bonnet fungi (Mycena s.s.) driven by repeated elements and novel gene families across ecological guilds.</title>
        <authorList>
            <consortium name="Lawrence Berkeley National Laboratory"/>
            <person name="Harder C.B."/>
            <person name="Miyauchi S."/>
            <person name="Viragh M."/>
            <person name="Kuo A."/>
            <person name="Thoen E."/>
            <person name="Andreopoulos B."/>
            <person name="Lu D."/>
            <person name="Skrede I."/>
            <person name="Drula E."/>
            <person name="Henrissat B."/>
            <person name="Morin E."/>
            <person name="Kohler A."/>
            <person name="Barry K."/>
            <person name="LaButti K."/>
            <person name="Morin E."/>
            <person name="Salamov A."/>
            <person name="Lipzen A."/>
            <person name="Mereny Z."/>
            <person name="Hegedus B."/>
            <person name="Baldrian P."/>
            <person name="Stursova M."/>
            <person name="Weitz H."/>
            <person name="Taylor A."/>
            <person name="Grigoriev I.V."/>
            <person name="Nagy L.G."/>
            <person name="Martin F."/>
            <person name="Kauserud H."/>
        </authorList>
    </citation>
    <scope>NUCLEOTIDE SEQUENCE</scope>
    <source>
        <strain evidence="6">CBHHK182m</strain>
    </source>
</reference>
<evidence type="ECO:0000256" key="4">
    <source>
        <dbReference type="ARBA" id="ARBA00023002"/>
    </source>
</evidence>
<evidence type="ECO:0000313" key="8">
    <source>
        <dbReference type="Proteomes" id="UP001215598"/>
    </source>
</evidence>
<keyword evidence="8" id="KW-1185">Reference proteome</keyword>
<evidence type="ECO:0000256" key="5">
    <source>
        <dbReference type="SAM" id="Phobius"/>
    </source>
</evidence>
<keyword evidence="3" id="KW-0274">FAD</keyword>
<dbReference type="GO" id="GO:0050660">
    <property type="term" value="F:flavin adenine dinucleotide binding"/>
    <property type="evidence" value="ECO:0007669"/>
    <property type="project" value="InterPro"/>
</dbReference>
<dbReference type="InterPro" id="IPR051209">
    <property type="entry name" value="FAD-bind_Monooxygenase_sf"/>
</dbReference>
<evidence type="ECO:0000256" key="3">
    <source>
        <dbReference type="ARBA" id="ARBA00022827"/>
    </source>
</evidence>
<dbReference type="EMBL" id="JARKIB010000025">
    <property type="protein sequence ID" value="KAJ7765588.1"/>
    <property type="molecule type" value="Genomic_DNA"/>
</dbReference>
<keyword evidence="5" id="KW-0812">Transmembrane</keyword>
<dbReference type="EMBL" id="JARKIB010000025">
    <property type="protein sequence ID" value="KAJ7765597.1"/>
    <property type="molecule type" value="Genomic_DNA"/>
</dbReference>
<dbReference type="InterPro" id="IPR020946">
    <property type="entry name" value="Flavin_mOase-like"/>
</dbReference>
<evidence type="ECO:0008006" key="9">
    <source>
        <dbReference type="Google" id="ProtNLM"/>
    </source>
</evidence>
<keyword evidence="2" id="KW-0285">Flavoprotein</keyword>